<dbReference type="GO" id="GO:0043565">
    <property type="term" value="F:sequence-specific DNA binding"/>
    <property type="evidence" value="ECO:0007669"/>
    <property type="project" value="InterPro"/>
</dbReference>
<dbReference type="Pfam" id="PF01997">
    <property type="entry name" value="Translin"/>
    <property type="match status" value="1"/>
</dbReference>
<feature type="coiled-coil region" evidence="2">
    <location>
        <begin position="9"/>
        <end position="36"/>
    </location>
</feature>
<evidence type="ECO:0000256" key="2">
    <source>
        <dbReference type="SAM" id="Coils"/>
    </source>
</evidence>
<feature type="binding site" evidence="1">
    <location>
        <position position="137"/>
    </location>
    <ligand>
        <name>Mg(2+)</name>
        <dbReference type="ChEBI" id="CHEBI:18420"/>
    </ligand>
</feature>
<comment type="caution">
    <text evidence="3">The sequence shown here is derived from an EMBL/GenBank/DDBJ whole genome shotgun (WGS) entry which is preliminary data.</text>
</comment>
<keyword evidence="1" id="KW-0479">Metal-binding</keyword>
<gene>
    <name evidence="3" type="ORF">D9Q81_00880</name>
</gene>
<evidence type="ECO:0000256" key="1">
    <source>
        <dbReference type="PIRSR" id="PIRSR602848-1"/>
    </source>
</evidence>
<dbReference type="Proteomes" id="UP000278149">
    <property type="component" value="Unassembled WGS sequence"/>
</dbReference>
<evidence type="ECO:0000313" key="3">
    <source>
        <dbReference type="EMBL" id="RSN70593.1"/>
    </source>
</evidence>
<dbReference type="EMBL" id="RCOR01000006">
    <property type="protein sequence ID" value="RSN70593.1"/>
    <property type="molecule type" value="Genomic_DNA"/>
</dbReference>
<dbReference type="SUPFAM" id="SSF74784">
    <property type="entry name" value="Translin"/>
    <property type="match status" value="1"/>
</dbReference>
<dbReference type="GO" id="GO:0046872">
    <property type="term" value="F:metal ion binding"/>
    <property type="evidence" value="ECO:0007669"/>
    <property type="project" value="UniProtKB-KW"/>
</dbReference>
<evidence type="ECO:0008006" key="5">
    <source>
        <dbReference type="Google" id="ProtNLM"/>
    </source>
</evidence>
<organism evidence="3 4">
    <name type="scientific">Candidatus Korarchaeum cryptofilum</name>
    <dbReference type="NCBI Taxonomy" id="498846"/>
    <lineage>
        <taxon>Archaea</taxon>
        <taxon>Thermoproteota</taxon>
        <taxon>Candidatus Korarchaeia</taxon>
        <taxon>Candidatus Korarchaeales</taxon>
        <taxon>Candidatus Korarchaeaceae</taxon>
        <taxon>Candidatus Korarchaeum</taxon>
    </lineage>
</organism>
<dbReference type="AlphaFoldDB" id="A0A3R9WZI7"/>
<evidence type="ECO:0000313" key="4">
    <source>
        <dbReference type="Proteomes" id="UP000278149"/>
    </source>
</evidence>
<name>A0A3R9WZI7_9CREN</name>
<sequence length="212" mass="24361">MLCRMLPIKMMLREQLRLAIREMEELNEVREEAIRNSRRWISIARNSILESREFRNLRNVEKTLLESLRDVREFIGELKSKPGFSELAASVVQDAVQELVEGIVLCKIVMGEEVPNHIELGVGAREYLLGVSDVVGELRRIALHYLKEGNVRGAEELVEIMEEIYEGINSAVFPDSLIPLRRKVDEARIMIEKTTSEIIFVKSSRRDGIDGR</sequence>
<protein>
    <recommendedName>
        <fullName evidence="5">Haloacid dehalogenase</fullName>
    </recommendedName>
</protein>
<dbReference type="PANTHER" id="PTHR10741">
    <property type="entry name" value="TRANSLIN AND TRANSLIN ASSOCIATED PROTEIN X"/>
    <property type="match status" value="1"/>
</dbReference>
<dbReference type="InterPro" id="IPR036081">
    <property type="entry name" value="Translin_sf"/>
</dbReference>
<keyword evidence="1" id="KW-0460">Magnesium</keyword>
<reference evidence="3 4" key="1">
    <citation type="submission" date="2018-10" db="EMBL/GenBank/DDBJ databases">
        <title>Co-occurring genomic capacity for anaerobic methane metabolism and dissimilatory sulfite reduction discovered in the Korarchaeota.</title>
        <authorList>
            <person name="Mckay L.J."/>
            <person name="Dlakic M."/>
            <person name="Fields M.W."/>
            <person name="Delmont T.O."/>
            <person name="Eren A.M."/>
            <person name="Jay Z.J."/>
            <person name="Klingelsmith K.B."/>
            <person name="Rusch D.B."/>
            <person name="Inskeep W.P."/>
        </authorList>
    </citation>
    <scope>NUCLEOTIDE SEQUENCE [LARGE SCALE GENOMIC DNA]</scope>
    <source>
        <strain evidence="3 4">WS</strain>
    </source>
</reference>
<keyword evidence="2" id="KW-0175">Coiled coil</keyword>
<accession>A0A3R9WZI7</accession>
<dbReference type="InterPro" id="IPR002848">
    <property type="entry name" value="Translin_fam"/>
</dbReference>
<proteinExistence type="predicted"/>
<dbReference type="Gene3D" id="1.20.58.2140">
    <property type="match status" value="1"/>
</dbReference>
<dbReference type="CDD" id="cd14820">
    <property type="entry name" value="TRAX"/>
    <property type="match status" value="1"/>
</dbReference>